<dbReference type="InterPro" id="IPR019734">
    <property type="entry name" value="TPR_rpt"/>
</dbReference>
<dbReference type="PROSITE" id="PS50005">
    <property type="entry name" value="TPR"/>
    <property type="match status" value="1"/>
</dbReference>
<dbReference type="InterPro" id="IPR011990">
    <property type="entry name" value="TPR-like_helical_dom_sf"/>
</dbReference>
<keyword evidence="1" id="KW-0802">TPR repeat</keyword>
<dbReference type="Gene3D" id="1.25.40.10">
    <property type="entry name" value="Tetratricopeptide repeat domain"/>
    <property type="match status" value="1"/>
</dbReference>
<keyword evidence="3" id="KW-0812">Transmembrane</keyword>
<feature type="compositionally biased region" description="Low complexity" evidence="2">
    <location>
        <begin position="160"/>
        <end position="179"/>
    </location>
</feature>
<reference evidence="4 5" key="1">
    <citation type="journal article" date="2021" name="Sci. Rep.">
        <title>Genome sequencing of the multicellular alga Astrephomene provides insights into convergent evolution of germ-soma differentiation.</title>
        <authorList>
            <person name="Yamashita S."/>
            <person name="Yamamoto K."/>
            <person name="Matsuzaki R."/>
            <person name="Suzuki S."/>
            <person name="Yamaguchi H."/>
            <person name="Hirooka S."/>
            <person name="Minakuchi Y."/>
            <person name="Miyagishima S."/>
            <person name="Kawachi M."/>
            <person name="Toyoda A."/>
            <person name="Nozaki H."/>
        </authorList>
    </citation>
    <scope>NUCLEOTIDE SEQUENCE [LARGE SCALE GENOMIC DNA]</scope>
    <source>
        <strain evidence="4 5">NIES-4017</strain>
    </source>
</reference>
<name>A0AAD3DKB3_9CHLO</name>
<dbReference type="Proteomes" id="UP001054857">
    <property type="component" value="Unassembled WGS sequence"/>
</dbReference>
<comment type="caution">
    <text evidence="4">The sequence shown here is derived from an EMBL/GenBank/DDBJ whole genome shotgun (WGS) entry which is preliminary data.</text>
</comment>
<gene>
    <name evidence="4" type="ORF">Agub_g4554</name>
</gene>
<evidence type="ECO:0000313" key="4">
    <source>
        <dbReference type="EMBL" id="GFR43470.1"/>
    </source>
</evidence>
<organism evidence="4 5">
    <name type="scientific">Astrephomene gubernaculifera</name>
    <dbReference type="NCBI Taxonomy" id="47775"/>
    <lineage>
        <taxon>Eukaryota</taxon>
        <taxon>Viridiplantae</taxon>
        <taxon>Chlorophyta</taxon>
        <taxon>core chlorophytes</taxon>
        <taxon>Chlorophyceae</taxon>
        <taxon>CS clade</taxon>
        <taxon>Chlamydomonadales</taxon>
        <taxon>Astrephomenaceae</taxon>
        <taxon>Astrephomene</taxon>
    </lineage>
</organism>
<proteinExistence type="predicted"/>
<accession>A0AAD3DKB3</accession>
<dbReference type="EMBL" id="BMAR01000005">
    <property type="protein sequence ID" value="GFR43470.1"/>
    <property type="molecule type" value="Genomic_DNA"/>
</dbReference>
<evidence type="ECO:0000256" key="1">
    <source>
        <dbReference type="PROSITE-ProRule" id="PRU00339"/>
    </source>
</evidence>
<sequence length="234" mass="25223">MLLQRLRPFGPSRPCARQVRPSLKAGRTAGRNGRASAVLVLASAKADETLARAKAKYEEGDRLQAIKLYEEALEQDPDPKQRQAALFGVTAVHAAFLEVELAQISLREAVRYGLDYEQAIQDPSYVQIITSPQIFIQLRRFAQQLQNARAARPQAERPYGSSSSSTAASSAGRSKAGAGQDLDSILGSASGERAEVDTSVGGIIRRVLLVLLAGIALGTGLWFLGLEYLFPKTG</sequence>
<feature type="transmembrane region" description="Helical" evidence="3">
    <location>
        <begin position="207"/>
        <end position="230"/>
    </location>
</feature>
<dbReference type="AlphaFoldDB" id="A0AAD3DKB3"/>
<evidence type="ECO:0000256" key="2">
    <source>
        <dbReference type="SAM" id="MobiDB-lite"/>
    </source>
</evidence>
<protein>
    <submittedName>
        <fullName evidence="4">Uncharacterized protein</fullName>
    </submittedName>
</protein>
<evidence type="ECO:0000256" key="3">
    <source>
        <dbReference type="SAM" id="Phobius"/>
    </source>
</evidence>
<feature type="repeat" description="TPR" evidence="1">
    <location>
        <begin position="46"/>
        <end position="79"/>
    </location>
</feature>
<keyword evidence="3" id="KW-1133">Transmembrane helix</keyword>
<evidence type="ECO:0000313" key="5">
    <source>
        <dbReference type="Proteomes" id="UP001054857"/>
    </source>
</evidence>
<feature type="region of interest" description="Disordered" evidence="2">
    <location>
        <begin position="151"/>
        <end position="179"/>
    </location>
</feature>
<keyword evidence="3" id="KW-0472">Membrane</keyword>
<keyword evidence="5" id="KW-1185">Reference proteome</keyword>